<keyword evidence="2" id="KW-1185">Reference proteome</keyword>
<protein>
    <submittedName>
        <fullName evidence="1">Uncharacterized protein</fullName>
    </submittedName>
</protein>
<proteinExistence type="predicted"/>
<evidence type="ECO:0000313" key="2">
    <source>
        <dbReference type="Proteomes" id="UP001055811"/>
    </source>
</evidence>
<organism evidence="1 2">
    <name type="scientific">Cichorium intybus</name>
    <name type="common">Chicory</name>
    <dbReference type="NCBI Taxonomy" id="13427"/>
    <lineage>
        <taxon>Eukaryota</taxon>
        <taxon>Viridiplantae</taxon>
        <taxon>Streptophyta</taxon>
        <taxon>Embryophyta</taxon>
        <taxon>Tracheophyta</taxon>
        <taxon>Spermatophyta</taxon>
        <taxon>Magnoliopsida</taxon>
        <taxon>eudicotyledons</taxon>
        <taxon>Gunneridae</taxon>
        <taxon>Pentapetalae</taxon>
        <taxon>asterids</taxon>
        <taxon>campanulids</taxon>
        <taxon>Asterales</taxon>
        <taxon>Asteraceae</taxon>
        <taxon>Cichorioideae</taxon>
        <taxon>Cichorieae</taxon>
        <taxon>Cichoriinae</taxon>
        <taxon>Cichorium</taxon>
    </lineage>
</organism>
<gene>
    <name evidence="1" type="ORF">L2E82_06464</name>
</gene>
<dbReference type="EMBL" id="CM042009">
    <property type="protein sequence ID" value="KAI3792581.1"/>
    <property type="molecule type" value="Genomic_DNA"/>
</dbReference>
<reference evidence="2" key="1">
    <citation type="journal article" date="2022" name="Mol. Ecol. Resour.">
        <title>The genomes of chicory, endive, great burdock and yacon provide insights into Asteraceae palaeo-polyploidization history and plant inulin production.</title>
        <authorList>
            <person name="Fan W."/>
            <person name="Wang S."/>
            <person name="Wang H."/>
            <person name="Wang A."/>
            <person name="Jiang F."/>
            <person name="Liu H."/>
            <person name="Zhao H."/>
            <person name="Xu D."/>
            <person name="Zhang Y."/>
        </authorList>
    </citation>
    <scope>NUCLEOTIDE SEQUENCE [LARGE SCALE GENOMIC DNA]</scope>
    <source>
        <strain evidence="2">cv. Punajuju</strain>
    </source>
</reference>
<sequence length="256" mass="27170">MPLVKPFQDCSSSSSKGVKRKWSVRDGSMDMEAELPLYHSLSGSSSSSDSKASSATMSSLKETDEESSMDLELDFSLHLGNEKTSLKKKPSSSNKLSLNLQHQVDLELTLSSTPTSSVTSLSTITHIHHQQQRNIKSHGGGKGCVVKDCGGSARGRTDCCVKHGGGKSKTCKFEGCGKSGQDFCKAHGALVQDERVHGGATLGPLVLHDTKSGPLEKNMNVDGNDMTSSMVSEGRVHGGGLIAFLTSGSLDSQKWI</sequence>
<dbReference type="Proteomes" id="UP001055811">
    <property type="component" value="Linkage Group LG01"/>
</dbReference>
<name>A0ACB9HBE8_CICIN</name>
<comment type="caution">
    <text evidence="1">The sequence shown here is derived from an EMBL/GenBank/DDBJ whole genome shotgun (WGS) entry which is preliminary data.</text>
</comment>
<evidence type="ECO:0000313" key="1">
    <source>
        <dbReference type="EMBL" id="KAI3792581.1"/>
    </source>
</evidence>
<accession>A0ACB9HBE8</accession>
<reference evidence="1 2" key="2">
    <citation type="journal article" date="2022" name="Mol. Ecol. Resour.">
        <title>The genomes of chicory, endive, great burdock and yacon provide insights into Asteraceae paleo-polyploidization history and plant inulin production.</title>
        <authorList>
            <person name="Fan W."/>
            <person name="Wang S."/>
            <person name="Wang H."/>
            <person name="Wang A."/>
            <person name="Jiang F."/>
            <person name="Liu H."/>
            <person name="Zhao H."/>
            <person name="Xu D."/>
            <person name="Zhang Y."/>
        </authorList>
    </citation>
    <scope>NUCLEOTIDE SEQUENCE [LARGE SCALE GENOMIC DNA]</scope>
    <source>
        <strain evidence="2">cv. Punajuju</strain>
        <tissue evidence="1">Leaves</tissue>
    </source>
</reference>